<dbReference type="AlphaFoldDB" id="A0A0E9W185"/>
<sequence>MDSVSVLQEAFCLLLFWLYF</sequence>
<evidence type="ECO:0000313" key="1">
    <source>
        <dbReference type="EMBL" id="JAH84149.1"/>
    </source>
</evidence>
<dbReference type="EMBL" id="GBXM01024428">
    <property type="protein sequence ID" value="JAH84149.1"/>
    <property type="molecule type" value="Transcribed_RNA"/>
</dbReference>
<protein>
    <submittedName>
        <fullName evidence="1">Uncharacterized protein</fullName>
    </submittedName>
</protein>
<proteinExistence type="predicted"/>
<reference evidence="1" key="1">
    <citation type="submission" date="2014-11" db="EMBL/GenBank/DDBJ databases">
        <authorList>
            <person name="Amaro Gonzalez C."/>
        </authorList>
    </citation>
    <scope>NUCLEOTIDE SEQUENCE</scope>
</reference>
<accession>A0A0E9W185</accession>
<organism evidence="1">
    <name type="scientific">Anguilla anguilla</name>
    <name type="common">European freshwater eel</name>
    <name type="synonym">Muraena anguilla</name>
    <dbReference type="NCBI Taxonomy" id="7936"/>
    <lineage>
        <taxon>Eukaryota</taxon>
        <taxon>Metazoa</taxon>
        <taxon>Chordata</taxon>
        <taxon>Craniata</taxon>
        <taxon>Vertebrata</taxon>
        <taxon>Euteleostomi</taxon>
        <taxon>Actinopterygii</taxon>
        <taxon>Neopterygii</taxon>
        <taxon>Teleostei</taxon>
        <taxon>Anguilliformes</taxon>
        <taxon>Anguillidae</taxon>
        <taxon>Anguilla</taxon>
    </lineage>
</organism>
<name>A0A0E9W185_ANGAN</name>
<reference evidence="1" key="2">
    <citation type="journal article" date="2015" name="Fish Shellfish Immunol.">
        <title>Early steps in the European eel (Anguilla anguilla)-Vibrio vulnificus interaction in the gills: Role of the RtxA13 toxin.</title>
        <authorList>
            <person name="Callol A."/>
            <person name="Pajuelo D."/>
            <person name="Ebbesson L."/>
            <person name="Teles M."/>
            <person name="MacKenzie S."/>
            <person name="Amaro C."/>
        </authorList>
    </citation>
    <scope>NUCLEOTIDE SEQUENCE</scope>
</reference>